<organism evidence="2 3">
    <name type="scientific">Trichonephila clavata</name>
    <name type="common">Joro spider</name>
    <name type="synonym">Nephila clavata</name>
    <dbReference type="NCBI Taxonomy" id="2740835"/>
    <lineage>
        <taxon>Eukaryota</taxon>
        <taxon>Metazoa</taxon>
        <taxon>Ecdysozoa</taxon>
        <taxon>Arthropoda</taxon>
        <taxon>Chelicerata</taxon>
        <taxon>Arachnida</taxon>
        <taxon>Araneae</taxon>
        <taxon>Araneomorphae</taxon>
        <taxon>Entelegynae</taxon>
        <taxon>Araneoidea</taxon>
        <taxon>Nephilidae</taxon>
        <taxon>Trichonephila</taxon>
    </lineage>
</organism>
<evidence type="ECO:0000313" key="2">
    <source>
        <dbReference type="EMBL" id="GFQ75591.1"/>
    </source>
</evidence>
<feature type="compositionally biased region" description="Polar residues" evidence="1">
    <location>
        <begin position="255"/>
        <end position="265"/>
    </location>
</feature>
<gene>
    <name evidence="2" type="primary">NCL1_07937</name>
    <name evidence="2" type="ORF">TNCT_696411</name>
</gene>
<evidence type="ECO:0000256" key="1">
    <source>
        <dbReference type="SAM" id="MobiDB-lite"/>
    </source>
</evidence>
<sequence>MLRALTSYFFGNIQDETPEVPVECETHEVNDWLVVNLPDQTEDSISLDDETDISNEVDLNEDDILMSVSILMQSDGLPDESLYICDDIINIPYEISDSKNVIEASHGQLVATSFTIRNPQIETVHEFMETVHDIKEFRPKLFSEYRSFARPLESSTSNFVQAFVNYMKTTKPPLVIQDGSVTCVCTPKYSKAYVNHRHPTHTQKTDLIQRIKELEPEQKAIQRKAKKNLTRSQMNRQNKNYIYENSSKKNRRNNLQRNHSYNRTF</sequence>
<dbReference type="Proteomes" id="UP000887116">
    <property type="component" value="Unassembled WGS sequence"/>
</dbReference>
<dbReference type="AlphaFoldDB" id="A0A8X6KJJ5"/>
<name>A0A8X6KJJ5_TRICU</name>
<comment type="caution">
    <text evidence="2">The sequence shown here is derived from an EMBL/GenBank/DDBJ whole genome shotgun (WGS) entry which is preliminary data.</text>
</comment>
<keyword evidence="3" id="KW-1185">Reference proteome</keyword>
<reference evidence="2" key="1">
    <citation type="submission" date="2020-07" db="EMBL/GenBank/DDBJ databases">
        <title>Multicomponent nature underlies the extraordinary mechanical properties of spider dragline silk.</title>
        <authorList>
            <person name="Kono N."/>
            <person name="Nakamura H."/>
            <person name="Mori M."/>
            <person name="Yoshida Y."/>
            <person name="Ohtoshi R."/>
            <person name="Malay A.D."/>
            <person name="Moran D.A.P."/>
            <person name="Tomita M."/>
            <person name="Numata K."/>
            <person name="Arakawa K."/>
        </authorList>
    </citation>
    <scope>NUCLEOTIDE SEQUENCE</scope>
</reference>
<dbReference type="EMBL" id="BMAO01031510">
    <property type="protein sequence ID" value="GFQ75591.1"/>
    <property type="molecule type" value="Genomic_DNA"/>
</dbReference>
<proteinExistence type="predicted"/>
<feature type="region of interest" description="Disordered" evidence="1">
    <location>
        <begin position="243"/>
        <end position="265"/>
    </location>
</feature>
<dbReference type="OrthoDB" id="6436852at2759"/>
<accession>A0A8X6KJJ5</accession>
<protein>
    <submittedName>
        <fullName evidence="2">Uncharacterized protein</fullName>
    </submittedName>
</protein>
<evidence type="ECO:0000313" key="3">
    <source>
        <dbReference type="Proteomes" id="UP000887116"/>
    </source>
</evidence>